<dbReference type="InterPro" id="IPR000524">
    <property type="entry name" value="Tscrpt_reg_HTH_GntR"/>
</dbReference>
<accession>A0A422QWK9</accession>
<dbReference type="AlphaFoldDB" id="A0A422QWK9"/>
<feature type="domain" description="HTH gntR-type" evidence="4">
    <location>
        <begin position="18"/>
        <end position="85"/>
    </location>
</feature>
<organism evidence="5 6">
    <name type="scientific">Paracoccus methylarcula</name>
    <dbReference type="NCBI Taxonomy" id="72022"/>
    <lineage>
        <taxon>Bacteria</taxon>
        <taxon>Pseudomonadati</taxon>
        <taxon>Pseudomonadota</taxon>
        <taxon>Alphaproteobacteria</taxon>
        <taxon>Rhodobacterales</taxon>
        <taxon>Paracoccaceae</taxon>
        <taxon>Paracoccus</taxon>
    </lineage>
</organism>
<dbReference type="Gene3D" id="1.20.120.530">
    <property type="entry name" value="GntR ligand-binding domain-like"/>
    <property type="match status" value="1"/>
</dbReference>
<dbReference type="SMART" id="SM00895">
    <property type="entry name" value="FCD"/>
    <property type="match status" value="1"/>
</dbReference>
<dbReference type="Proteomes" id="UP000238137">
    <property type="component" value="Unassembled WGS sequence"/>
</dbReference>
<dbReference type="InterPro" id="IPR036390">
    <property type="entry name" value="WH_DNA-bd_sf"/>
</dbReference>
<dbReference type="InterPro" id="IPR036388">
    <property type="entry name" value="WH-like_DNA-bd_sf"/>
</dbReference>
<reference evidence="5" key="1">
    <citation type="submission" date="2018-05" db="EMBL/GenBank/DDBJ databases">
        <title>Reclassification of Methylarcula marina and Methylarcula terricola as Paracoccus methylarcula sp.nov., comb.nov. and Paracoccus terricola comb.nov.</title>
        <authorList>
            <person name="Shmareva M.N."/>
            <person name="Doronina N.V."/>
            <person name="Vasilenko O.V."/>
            <person name="Tarlachkov S.V."/>
            <person name="Trotsenko Y.A."/>
        </authorList>
    </citation>
    <scope>NUCLEOTIDE SEQUENCE [LARGE SCALE GENOMIC DNA]</scope>
    <source>
        <strain evidence="5">VKM B-2159</strain>
    </source>
</reference>
<dbReference type="GO" id="GO:0003700">
    <property type="term" value="F:DNA-binding transcription factor activity"/>
    <property type="evidence" value="ECO:0007669"/>
    <property type="project" value="InterPro"/>
</dbReference>
<evidence type="ECO:0000313" key="6">
    <source>
        <dbReference type="Proteomes" id="UP000238137"/>
    </source>
</evidence>
<keyword evidence="1" id="KW-0805">Transcription regulation</keyword>
<dbReference type="InterPro" id="IPR008920">
    <property type="entry name" value="TF_FadR/GntR_C"/>
</dbReference>
<sequence length="230" mass="25883">MDKQGNTGKTKRRPIKRLSLHDEVVASLREMIVTGALQPGDRIIEHDLSAQLGVSRTPIREAIKTLTLDGLVESPAHRGAMVKPLDAAEIETLFQVIAVLEALAAEQAATCLSPQQTRKLENLHSRMKKAFDQGDRSRYFELNSEIHDFLVEHSGNPILRDTHERLMLRARRGRYLAILSGTRWAEAMQQHEDLMIALRQGDSELAARIWRAHLQMTGEALLQSLKESPT</sequence>
<name>A0A422QWK9_9RHOB</name>
<dbReference type="Gene3D" id="1.10.10.10">
    <property type="entry name" value="Winged helix-like DNA-binding domain superfamily/Winged helix DNA-binding domain"/>
    <property type="match status" value="1"/>
</dbReference>
<dbReference type="Pfam" id="PF07729">
    <property type="entry name" value="FCD"/>
    <property type="match status" value="1"/>
</dbReference>
<protein>
    <submittedName>
        <fullName evidence="5">GntR family transcriptional regulator</fullName>
    </submittedName>
</protein>
<dbReference type="SUPFAM" id="SSF46785">
    <property type="entry name" value="Winged helix' DNA-binding domain"/>
    <property type="match status" value="1"/>
</dbReference>
<evidence type="ECO:0000256" key="3">
    <source>
        <dbReference type="ARBA" id="ARBA00023163"/>
    </source>
</evidence>
<comment type="caution">
    <text evidence="5">The sequence shown here is derived from an EMBL/GenBank/DDBJ whole genome shotgun (WGS) entry which is preliminary data.</text>
</comment>
<keyword evidence="2" id="KW-0238">DNA-binding</keyword>
<evidence type="ECO:0000259" key="4">
    <source>
        <dbReference type="PROSITE" id="PS50949"/>
    </source>
</evidence>
<dbReference type="PANTHER" id="PTHR43537">
    <property type="entry name" value="TRANSCRIPTIONAL REGULATOR, GNTR FAMILY"/>
    <property type="match status" value="1"/>
</dbReference>
<keyword evidence="3" id="KW-0804">Transcription</keyword>
<gene>
    <name evidence="5" type="ORF">A7A09_010640</name>
</gene>
<dbReference type="GO" id="GO:0003677">
    <property type="term" value="F:DNA binding"/>
    <property type="evidence" value="ECO:0007669"/>
    <property type="project" value="UniProtKB-KW"/>
</dbReference>
<keyword evidence="6" id="KW-1185">Reference proteome</keyword>
<dbReference type="InterPro" id="IPR011711">
    <property type="entry name" value="GntR_C"/>
</dbReference>
<evidence type="ECO:0000256" key="2">
    <source>
        <dbReference type="ARBA" id="ARBA00023125"/>
    </source>
</evidence>
<evidence type="ECO:0000313" key="5">
    <source>
        <dbReference type="EMBL" id="RNF34357.1"/>
    </source>
</evidence>
<dbReference type="EMBL" id="PXNQ02000006">
    <property type="protein sequence ID" value="RNF34357.1"/>
    <property type="molecule type" value="Genomic_DNA"/>
</dbReference>
<dbReference type="CDD" id="cd07377">
    <property type="entry name" value="WHTH_GntR"/>
    <property type="match status" value="1"/>
</dbReference>
<dbReference type="PRINTS" id="PR00035">
    <property type="entry name" value="HTHGNTR"/>
</dbReference>
<dbReference type="Pfam" id="PF00392">
    <property type="entry name" value="GntR"/>
    <property type="match status" value="1"/>
</dbReference>
<dbReference type="PANTHER" id="PTHR43537:SF50">
    <property type="entry name" value="TRANSCRIPTIONAL REGULATORY PROTEIN"/>
    <property type="match status" value="1"/>
</dbReference>
<dbReference type="OrthoDB" id="8638122at2"/>
<dbReference type="SMART" id="SM00345">
    <property type="entry name" value="HTH_GNTR"/>
    <property type="match status" value="1"/>
</dbReference>
<dbReference type="SUPFAM" id="SSF48008">
    <property type="entry name" value="GntR ligand-binding domain-like"/>
    <property type="match status" value="1"/>
</dbReference>
<dbReference type="PROSITE" id="PS50949">
    <property type="entry name" value="HTH_GNTR"/>
    <property type="match status" value="1"/>
</dbReference>
<evidence type="ECO:0000256" key="1">
    <source>
        <dbReference type="ARBA" id="ARBA00023015"/>
    </source>
</evidence>
<proteinExistence type="predicted"/>